<keyword evidence="8 9" id="KW-0137">Centromere</keyword>
<comment type="caution">
    <text evidence="12">The sequence shown here is derived from an EMBL/GenBank/DDBJ whole genome shotgun (WGS) entry which is preliminary data.</text>
</comment>
<dbReference type="InterPro" id="IPR013255">
    <property type="entry name" value="Spc25_C"/>
</dbReference>
<reference evidence="12" key="1">
    <citation type="submission" date="2022-10" db="EMBL/GenBank/DDBJ databases">
        <title>Novel sulphate-reducing endosymbionts in the free-living metamonad Anaeramoeba.</title>
        <authorList>
            <person name="Jerlstrom-Hultqvist J."/>
            <person name="Cepicka I."/>
            <person name="Gallot-Lavallee L."/>
            <person name="Salas-Leiva D."/>
            <person name="Curtis B.A."/>
            <person name="Zahonova K."/>
            <person name="Pipaliya S."/>
            <person name="Dacks J."/>
            <person name="Roger A.J."/>
        </authorList>
    </citation>
    <scope>NUCLEOTIDE SEQUENCE</scope>
    <source>
        <strain evidence="12">BMAN</strain>
    </source>
</reference>
<evidence type="ECO:0000256" key="1">
    <source>
        <dbReference type="ARBA" id="ARBA00004584"/>
    </source>
</evidence>
<evidence type="ECO:0000313" key="12">
    <source>
        <dbReference type="EMBL" id="KAJ5078515.1"/>
    </source>
</evidence>
<evidence type="ECO:0000256" key="4">
    <source>
        <dbReference type="ARBA" id="ARBA00022618"/>
    </source>
</evidence>
<name>A0A9Q0LWB9_ANAIG</name>
<evidence type="ECO:0000313" key="13">
    <source>
        <dbReference type="Proteomes" id="UP001149090"/>
    </source>
</evidence>
<dbReference type="GO" id="GO:0007059">
    <property type="term" value="P:chromosome segregation"/>
    <property type="evidence" value="ECO:0007669"/>
    <property type="project" value="InterPro"/>
</dbReference>
<comment type="function">
    <text evidence="9">Acts as a component of the essential kinetochore-associated NDC80 complex, which is required for chromosome segregation and spindle checkpoint activity.</text>
</comment>
<evidence type="ECO:0000256" key="5">
    <source>
        <dbReference type="ARBA" id="ARBA00022776"/>
    </source>
</evidence>
<comment type="subunit">
    <text evidence="9">Component of the NDC80 complex.</text>
</comment>
<proteinExistence type="inferred from homology"/>
<dbReference type="FunFam" id="3.30.457.50:FF:000001">
    <property type="entry name" value="Probable kinetochore protein spc25"/>
    <property type="match status" value="1"/>
</dbReference>
<evidence type="ECO:0000256" key="2">
    <source>
        <dbReference type="ARBA" id="ARBA00006379"/>
    </source>
</evidence>
<dbReference type="GO" id="GO:0005634">
    <property type="term" value="C:nucleus"/>
    <property type="evidence" value="ECO:0007669"/>
    <property type="project" value="UniProtKB-SubCell"/>
</dbReference>
<dbReference type="EMBL" id="JAPDFW010000053">
    <property type="protein sequence ID" value="KAJ5078515.1"/>
    <property type="molecule type" value="Genomic_DNA"/>
</dbReference>
<dbReference type="Proteomes" id="UP001149090">
    <property type="component" value="Unassembled WGS sequence"/>
</dbReference>
<feature type="coiled-coil region" evidence="10">
    <location>
        <begin position="18"/>
        <end position="126"/>
    </location>
</feature>
<protein>
    <recommendedName>
        <fullName evidence="9">Kinetochore protein SPC25</fullName>
    </recommendedName>
</protein>
<evidence type="ECO:0000256" key="8">
    <source>
        <dbReference type="ARBA" id="ARBA00023328"/>
    </source>
</evidence>
<dbReference type="PANTHER" id="PTHR14281">
    <property type="entry name" value="KINETOCHORE PROTEIN SPC25-RELATED"/>
    <property type="match status" value="1"/>
</dbReference>
<keyword evidence="9" id="KW-0539">Nucleus</keyword>
<comment type="similarity">
    <text evidence="2 9">Belongs to the SPC25 family.</text>
</comment>
<dbReference type="InterPro" id="IPR045143">
    <property type="entry name" value="Spc25"/>
</dbReference>
<feature type="domain" description="Chromosome segregation protein Spc25 C-terminal" evidence="11">
    <location>
        <begin position="152"/>
        <end position="222"/>
    </location>
</feature>
<keyword evidence="5 9" id="KW-0498">Mitosis</keyword>
<dbReference type="OMA" id="KNINEFW"/>
<evidence type="ECO:0000256" key="3">
    <source>
        <dbReference type="ARBA" id="ARBA00022454"/>
    </source>
</evidence>
<dbReference type="PANTHER" id="PTHR14281:SF0">
    <property type="entry name" value="KINETOCHORE PROTEIN SPC25"/>
    <property type="match status" value="1"/>
</dbReference>
<sequence>MSDKIQFEELKETISKTKEKFDNYITLEKKQLEKLQNQTQEIPKTLQKKEEEITQQQNEIKEIQNQYLLKQKQMENETNRIEQKIKELEQKNQKKQDKFIQINQEIEQFQQQIDNQKKIIEQKKQNLDHFISKMNKEIELYTNYLGLEFERVQNDRLRFIFRKIDPKDHNKTFSFTVYIDQYSQYKVEECTPLVDNLKPLISNLNKTNDLSKFTKEIRKKFRILVSDF</sequence>
<dbReference type="GO" id="GO:0051301">
    <property type="term" value="P:cell division"/>
    <property type="evidence" value="ECO:0007669"/>
    <property type="project" value="UniProtKB-UniRule"/>
</dbReference>
<keyword evidence="4 9" id="KW-0132">Cell division</keyword>
<evidence type="ECO:0000256" key="6">
    <source>
        <dbReference type="ARBA" id="ARBA00023054"/>
    </source>
</evidence>
<dbReference type="GO" id="GO:0031262">
    <property type="term" value="C:Ndc80 complex"/>
    <property type="evidence" value="ECO:0007669"/>
    <property type="project" value="InterPro"/>
</dbReference>
<accession>A0A9Q0LWB9</accession>
<evidence type="ECO:0000256" key="7">
    <source>
        <dbReference type="ARBA" id="ARBA00023306"/>
    </source>
</evidence>
<evidence type="ECO:0000256" key="9">
    <source>
        <dbReference type="RuleBase" id="RU367150"/>
    </source>
</evidence>
<organism evidence="12 13">
    <name type="scientific">Anaeramoeba ignava</name>
    <name type="common">Anaerobic marine amoeba</name>
    <dbReference type="NCBI Taxonomy" id="1746090"/>
    <lineage>
        <taxon>Eukaryota</taxon>
        <taxon>Metamonada</taxon>
        <taxon>Anaeramoebidae</taxon>
        <taxon>Anaeramoeba</taxon>
    </lineage>
</organism>
<comment type="subcellular location">
    <subcellularLocation>
        <location evidence="1">Chromosome</location>
        <location evidence="1">Centromere</location>
    </subcellularLocation>
    <subcellularLocation>
        <location evidence="9">Nucleus</location>
    </subcellularLocation>
    <subcellularLocation>
        <location evidence="9">Chromosome</location>
        <location evidence="9">Centromere</location>
        <location evidence="9">Kinetochore</location>
    </subcellularLocation>
</comment>
<keyword evidence="7 9" id="KW-0131">Cell cycle</keyword>
<dbReference type="Gene3D" id="3.30.457.50">
    <property type="entry name" value="Chromosome segregation protein Spc25"/>
    <property type="match status" value="1"/>
</dbReference>
<dbReference type="CDD" id="cd23784">
    <property type="entry name" value="RWD_Spc25"/>
    <property type="match status" value="1"/>
</dbReference>
<evidence type="ECO:0000256" key="10">
    <source>
        <dbReference type="SAM" id="Coils"/>
    </source>
</evidence>
<keyword evidence="13" id="KW-1185">Reference proteome</keyword>
<dbReference type="Pfam" id="PF08234">
    <property type="entry name" value="Spindle_Spc25"/>
    <property type="match status" value="1"/>
</dbReference>
<dbReference type="AlphaFoldDB" id="A0A9Q0LWB9"/>
<dbReference type="OrthoDB" id="6353017at2759"/>
<keyword evidence="9" id="KW-0995">Kinetochore</keyword>
<evidence type="ECO:0000259" key="11">
    <source>
        <dbReference type="Pfam" id="PF08234"/>
    </source>
</evidence>
<gene>
    <name evidence="12" type="ORF">M0811_04840</name>
</gene>
<keyword evidence="6 10" id="KW-0175">Coiled coil</keyword>
<keyword evidence="3 9" id="KW-0158">Chromosome</keyword>